<gene>
    <name evidence="1" type="ORF">FHS16_005455</name>
</gene>
<keyword evidence="2" id="KW-1185">Reference proteome</keyword>
<evidence type="ECO:0000313" key="2">
    <source>
        <dbReference type="Proteomes" id="UP000518605"/>
    </source>
</evidence>
<feature type="non-terminal residue" evidence="1">
    <location>
        <position position="1"/>
    </location>
</feature>
<comment type="caution">
    <text evidence="1">The sequence shown here is derived from an EMBL/GenBank/DDBJ whole genome shotgun (WGS) entry which is preliminary data.</text>
</comment>
<dbReference type="Proteomes" id="UP000518605">
    <property type="component" value="Unassembled WGS sequence"/>
</dbReference>
<evidence type="ECO:0000313" key="1">
    <source>
        <dbReference type="EMBL" id="MBB3155347.1"/>
    </source>
</evidence>
<reference evidence="1 2" key="1">
    <citation type="submission" date="2020-08" db="EMBL/GenBank/DDBJ databases">
        <title>Genomic Encyclopedia of Type Strains, Phase III (KMG-III): the genomes of soil and plant-associated and newly described type strains.</title>
        <authorList>
            <person name="Whitman W."/>
        </authorList>
    </citation>
    <scope>NUCLEOTIDE SEQUENCE [LARGE SCALE GENOMIC DNA]</scope>
    <source>
        <strain evidence="1 2">CECT 8234</strain>
    </source>
</reference>
<dbReference type="AlphaFoldDB" id="A0A7W5CD03"/>
<sequence>PPLFPCAFMLPKSTTESPSLSFIYIQPGEILRISEHSVENHVVPREFNEAPLIDLWLKYRYYYQSLFQIIKLCFKSTSRPFIDGYTKGASQRELMSCDIRANVKSQ</sequence>
<organism evidence="1 2">
    <name type="scientific">Paenibacillus endophyticus</name>
    <dbReference type="NCBI Taxonomy" id="1294268"/>
    <lineage>
        <taxon>Bacteria</taxon>
        <taxon>Bacillati</taxon>
        <taxon>Bacillota</taxon>
        <taxon>Bacilli</taxon>
        <taxon>Bacillales</taxon>
        <taxon>Paenibacillaceae</taxon>
        <taxon>Paenibacillus</taxon>
    </lineage>
</organism>
<protein>
    <submittedName>
        <fullName evidence="1">Uncharacterized protein</fullName>
    </submittedName>
</protein>
<name>A0A7W5CD03_9BACL</name>
<accession>A0A7W5CD03</accession>
<dbReference type="EMBL" id="JACHXW010000024">
    <property type="protein sequence ID" value="MBB3155347.1"/>
    <property type="molecule type" value="Genomic_DNA"/>
</dbReference>
<proteinExistence type="predicted"/>